<evidence type="ECO:0000313" key="3">
    <source>
        <dbReference type="Proteomes" id="UP000220828"/>
    </source>
</evidence>
<dbReference type="Proteomes" id="UP000220828">
    <property type="component" value="Unassembled WGS sequence"/>
</dbReference>
<protein>
    <recommendedName>
        <fullName evidence="1">AB hydrolase-1 domain-containing protein</fullName>
    </recommendedName>
</protein>
<dbReference type="RefSeq" id="WP_097554142.1">
    <property type="nucleotide sequence ID" value="NZ_PCMW01000043.1"/>
</dbReference>
<dbReference type="OrthoDB" id="9777090at2"/>
<dbReference type="PANTHER" id="PTHR12277">
    <property type="entry name" value="ALPHA/BETA HYDROLASE DOMAIN-CONTAINING PROTEIN"/>
    <property type="match status" value="1"/>
</dbReference>
<feature type="domain" description="AB hydrolase-1" evidence="1">
    <location>
        <begin position="113"/>
        <end position="202"/>
    </location>
</feature>
<organism evidence="2 3">
    <name type="scientific">Flavobacterium branchiophilum</name>
    <dbReference type="NCBI Taxonomy" id="55197"/>
    <lineage>
        <taxon>Bacteria</taxon>
        <taxon>Pseudomonadati</taxon>
        <taxon>Bacteroidota</taxon>
        <taxon>Flavobacteriia</taxon>
        <taxon>Flavobacteriales</taxon>
        <taxon>Flavobacteriaceae</taxon>
        <taxon>Flavobacterium</taxon>
    </lineage>
</organism>
<sequence length="307" mass="35165">MKKLFFIAITIAFASCKTIKVSEKSAFQESKYKLEASSSYIKLSNKSENEKNTAIQALNKVIETQDTLIFNKNEVELLRNFINHDNIKMEYFVFKPKNIQKIGVYFLGNTTNILNVIDYLIELSAQTNAKIYVLHYRGYGKSEGTPSFKTQFDDNNYFFKTLLASNQQIDFVLGYSLGSVFATYAAIDNNIHNIFLLSPFSETKDYFTHFKNQSMKGGKSLLKPFVKITADDYLLTISNINKLKSFKGKLVIFHGKSDNILPYSMGKKIYNSYISNTKKLYTIEGGNHSAAFQQDQWEQLINEINTL</sequence>
<gene>
    <name evidence="2" type="ORF">B0A77_08365</name>
</gene>
<dbReference type="PANTHER" id="PTHR12277:SF81">
    <property type="entry name" value="PROTEIN ABHD13"/>
    <property type="match status" value="1"/>
</dbReference>
<name>A0A2H3KM60_9FLAO</name>
<evidence type="ECO:0000313" key="2">
    <source>
        <dbReference type="EMBL" id="PDS24406.1"/>
    </source>
</evidence>
<comment type="caution">
    <text evidence="2">The sequence shown here is derived from an EMBL/GenBank/DDBJ whole genome shotgun (WGS) entry which is preliminary data.</text>
</comment>
<dbReference type="AlphaFoldDB" id="A0A2H3KM60"/>
<dbReference type="InterPro" id="IPR000073">
    <property type="entry name" value="AB_hydrolase_1"/>
</dbReference>
<proteinExistence type="predicted"/>
<dbReference type="PROSITE" id="PS51257">
    <property type="entry name" value="PROKAR_LIPOPROTEIN"/>
    <property type="match status" value="1"/>
</dbReference>
<accession>A0A2H3KM60</accession>
<dbReference type="SUPFAM" id="SSF53474">
    <property type="entry name" value="alpha/beta-Hydrolases"/>
    <property type="match status" value="1"/>
</dbReference>
<dbReference type="InterPro" id="IPR029058">
    <property type="entry name" value="AB_hydrolase_fold"/>
</dbReference>
<dbReference type="EMBL" id="PCMW01000043">
    <property type="protein sequence ID" value="PDS24406.1"/>
    <property type="molecule type" value="Genomic_DNA"/>
</dbReference>
<reference evidence="2 3" key="1">
    <citation type="submission" date="2017-09" db="EMBL/GenBank/DDBJ databases">
        <title>Whole genomes of Flavobacteriaceae.</title>
        <authorList>
            <person name="Stine C."/>
            <person name="Li C."/>
            <person name="Tadesse D."/>
        </authorList>
    </citation>
    <scope>NUCLEOTIDE SEQUENCE [LARGE SCALE GENOMIC DNA]</scope>
    <source>
        <strain evidence="2 3">ATCC 35036</strain>
    </source>
</reference>
<dbReference type="Pfam" id="PF00561">
    <property type="entry name" value="Abhydrolase_1"/>
    <property type="match status" value="1"/>
</dbReference>
<dbReference type="Gene3D" id="3.40.50.1820">
    <property type="entry name" value="alpha/beta hydrolase"/>
    <property type="match status" value="1"/>
</dbReference>
<evidence type="ECO:0000259" key="1">
    <source>
        <dbReference type="Pfam" id="PF00561"/>
    </source>
</evidence>